<dbReference type="Proteomes" id="UP000008370">
    <property type="component" value="Unassembled WGS sequence"/>
</dbReference>
<dbReference type="AlphaFoldDB" id="K5VUJ3"/>
<dbReference type="PROSITE" id="PS00893">
    <property type="entry name" value="NUDIX_BOX"/>
    <property type="match status" value="1"/>
</dbReference>
<dbReference type="InterPro" id="IPR000086">
    <property type="entry name" value="NUDIX_hydrolase_dom"/>
</dbReference>
<dbReference type="Gene3D" id="3.90.79.10">
    <property type="entry name" value="Nucleoside Triphosphate Pyrophosphohydrolase"/>
    <property type="match status" value="1"/>
</dbReference>
<dbReference type="EMBL" id="JH930472">
    <property type="protein sequence ID" value="EKM55208.1"/>
    <property type="molecule type" value="Genomic_DNA"/>
</dbReference>
<dbReference type="OrthoDB" id="10259236at2759"/>
<feature type="non-terminal residue" evidence="3">
    <location>
        <position position="163"/>
    </location>
</feature>
<reference evidence="3 4" key="1">
    <citation type="journal article" date="2012" name="BMC Genomics">
        <title>Comparative genomics of the white-rot fungi, Phanerochaete carnosa and P. chrysosporium, to elucidate the genetic basis of the distinct wood types they colonize.</title>
        <authorList>
            <person name="Suzuki H."/>
            <person name="MacDonald J."/>
            <person name="Syed K."/>
            <person name="Salamov A."/>
            <person name="Hori C."/>
            <person name="Aerts A."/>
            <person name="Henrissat B."/>
            <person name="Wiebenga A."/>
            <person name="vanKuyk P.A."/>
            <person name="Barry K."/>
            <person name="Lindquist E."/>
            <person name="LaButti K."/>
            <person name="Lapidus A."/>
            <person name="Lucas S."/>
            <person name="Coutinho P."/>
            <person name="Gong Y."/>
            <person name="Samejima M."/>
            <person name="Mahadevan R."/>
            <person name="Abou-Zaid M."/>
            <person name="de Vries R.P."/>
            <person name="Igarashi K."/>
            <person name="Yadav J.S."/>
            <person name="Grigoriev I.V."/>
            <person name="Master E.R."/>
        </authorList>
    </citation>
    <scope>NUCLEOTIDE SEQUENCE [LARGE SCALE GENOMIC DNA]</scope>
    <source>
        <strain evidence="3 4">HHB-10118-sp</strain>
    </source>
</reference>
<evidence type="ECO:0000313" key="3">
    <source>
        <dbReference type="EMBL" id="EKM55208.1"/>
    </source>
</evidence>
<dbReference type="RefSeq" id="XP_007395544.1">
    <property type="nucleotide sequence ID" value="XM_007395482.1"/>
</dbReference>
<dbReference type="STRING" id="650164.K5VUJ3"/>
<protein>
    <recommendedName>
        <fullName evidence="2">Nudix hydrolase domain-containing protein</fullName>
    </recommendedName>
</protein>
<evidence type="ECO:0000256" key="1">
    <source>
        <dbReference type="ARBA" id="ARBA00022801"/>
    </source>
</evidence>
<dbReference type="SUPFAM" id="SSF55811">
    <property type="entry name" value="Nudix"/>
    <property type="match status" value="1"/>
</dbReference>
<gene>
    <name evidence="3" type="ORF">PHACADRAFT_255660</name>
</gene>
<dbReference type="KEGG" id="pco:PHACADRAFT_255660"/>
<organism evidence="3 4">
    <name type="scientific">Phanerochaete carnosa (strain HHB-10118-sp)</name>
    <name type="common">White-rot fungus</name>
    <name type="synonym">Peniophora carnosa</name>
    <dbReference type="NCBI Taxonomy" id="650164"/>
    <lineage>
        <taxon>Eukaryota</taxon>
        <taxon>Fungi</taxon>
        <taxon>Dikarya</taxon>
        <taxon>Basidiomycota</taxon>
        <taxon>Agaricomycotina</taxon>
        <taxon>Agaricomycetes</taxon>
        <taxon>Polyporales</taxon>
        <taxon>Phanerochaetaceae</taxon>
        <taxon>Phanerochaete</taxon>
    </lineage>
</organism>
<accession>K5VUJ3</accession>
<dbReference type="InterPro" id="IPR020084">
    <property type="entry name" value="NUDIX_hydrolase_CS"/>
</dbReference>
<dbReference type="InterPro" id="IPR015797">
    <property type="entry name" value="NUDIX_hydrolase-like_dom_sf"/>
</dbReference>
<dbReference type="HOGENOM" id="CLU_037162_2_2_1"/>
<evidence type="ECO:0000259" key="2">
    <source>
        <dbReference type="PROSITE" id="PS51462"/>
    </source>
</evidence>
<keyword evidence="4" id="KW-1185">Reference proteome</keyword>
<dbReference type="InParanoid" id="K5VUJ3"/>
<dbReference type="GeneID" id="18916356"/>
<sequence>MVQHLAGSFVISSGSTLFRREPGLNELQLCILYQPRKKKYILPKGRKDYGETIEDACLRETYEETGYPCEFVSLRMATRATQPGDLHGRDISIVRDGMTEPVGVTVMDRGKRGGKLIMWYVTRLKDGAEKVDGTQMASENYESQFVEARRAIPLLTLPQHRDL</sequence>
<keyword evidence="1" id="KW-0378">Hydrolase</keyword>
<dbReference type="PROSITE" id="PS51462">
    <property type="entry name" value="NUDIX"/>
    <property type="match status" value="1"/>
</dbReference>
<proteinExistence type="predicted"/>
<evidence type="ECO:0000313" key="4">
    <source>
        <dbReference type="Proteomes" id="UP000008370"/>
    </source>
</evidence>
<feature type="domain" description="Nudix hydrolase" evidence="2">
    <location>
        <begin position="8"/>
        <end position="163"/>
    </location>
</feature>
<name>K5VUJ3_PHACS</name>
<dbReference type="GO" id="GO:0016787">
    <property type="term" value="F:hydrolase activity"/>
    <property type="evidence" value="ECO:0007669"/>
    <property type="project" value="UniProtKB-KW"/>
</dbReference>
<dbReference type="Pfam" id="PF00293">
    <property type="entry name" value="NUDIX"/>
    <property type="match status" value="1"/>
</dbReference>